<dbReference type="Proteomes" id="UP000799436">
    <property type="component" value="Unassembled WGS sequence"/>
</dbReference>
<evidence type="ECO:0000313" key="2">
    <source>
        <dbReference type="EMBL" id="KAF2763785.1"/>
    </source>
</evidence>
<dbReference type="AlphaFoldDB" id="A0A6G1KT49"/>
<gene>
    <name evidence="2" type="ORF">EJ03DRAFT_53888</name>
</gene>
<evidence type="ECO:0000256" key="1">
    <source>
        <dbReference type="SAM" id="SignalP"/>
    </source>
</evidence>
<organism evidence="2 3">
    <name type="scientific">Teratosphaeria nubilosa</name>
    <dbReference type="NCBI Taxonomy" id="161662"/>
    <lineage>
        <taxon>Eukaryota</taxon>
        <taxon>Fungi</taxon>
        <taxon>Dikarya</taxon>
        <taxon>Ascomycota</taxon>
        <taxon>Pezizomycotina</taxon>
        <taxon>Dothideomycetes</taxon>
        <taxon>Dothideomycetidae</taxon>
        <taxon>Mycosphaerellales</taxon>
        <taxon>Teratosphaeriaceae</taxon>
        <taxon>Teratosphaeria</taxon>
    </lineage>
</organism>
<protein>
    <recommendedName>
        <fullName evidence="4">Extracellular membrane protein CFEM domain-containing protein</fullName>
    </recommendedName>
</protein>
<dbReference type="OrthoDB" id="10527885at2759"/>
<name>A0A6G1KT49_9PEZI</name>
<proteinExistence type="predicted"/>
<reference evidence="2" key="1">
    <citation type="journal article" date="2020" name="Stud. Mycol.">
        <title>101 Dothideomycetes genomes: a test case for predicting lifestyles and emergence of pathogens.</title>
        <authorList>
            <person name="Haridas S."/>
            <person name="Albert R."/>
            <person name="Binder M."/>
            <person name="Bloem J."/>
            <person name="Labutti K."/>
            <person name="Salamov A."/>
            <person name="Andreopoulos B."/>
            <person name="Baker S."/>
            <person name="Barry K."/>
            <person name="Bills G."/>
            <person name="Bluhm B."/>
            <person name="Cannon C."/>
            <person name="Castanera R."/>
            <person name="Culley D."/>
            <person name="Daum C."/>
            <person name="Ezra D."/>
            <person name="Gonzalez J."/>
            <person name="Henrissat B."/>
            <person name="Kuo A."/>
            <person name="Liang C."/>
            <person name="Lipzen A."/>
            <person name="Lutzoni F."/>
            <person name="Magnuson J."/>
            <person name="Mondo S."/>
            <person name="Nolan M."/>
            <person name="Ohm R."/>
            <person name="Pangilinan J."/>
            <person name="Park H.-J."/>
            <person name="Ramirez L."/>
            <person name="Alfaro M."/>
            <person name="Sun H."/>
            <person name="Tritt A."/>
            <person name="Yoshinaga Y."/>
            <person name="Zwiers L.-H."/>
            <person name="Turgeon B."/>
            <person name="Goodwin S."/>
            <person name="Spatafora J."/>
            <person name="Crous P."/>
            <person name="Grigoriev I."/>
        </authorList>
    </citation>
    <scope>NUCLEOTIDE SEQUENCE</scope>
    <source>
        <strain evidence="2">CBS 116005</strain>
    </source>
</reference>
<feature type="signal peptide" evidence="1">
    <location>
        <begin position="1"/>
        <end position="18"/>
    </location>
</feature>
<evidence type="ECO:0008006" key="4">
    <source>
        <dbReference type="Google" id="ProtNLM"/>
    </source>
</evidence>
<keyword evidence="1" id="KW-0732">Signal</keyword>
<feature type="chain" id="PRO_5026173875" description="Extracellular membrane protein CFEM domain-containing protein" evidence="1">
    <location>
        <begin position="19"/>
        <end position="66"/>
    </location>
</feature>
<evidence type="ECO:0000313" key="3">
    <source>
        <dbReference type="Proteomes" id="UP000799436"/>
    </source>
</evidence>
<dbReference type="EMBL" id="ML995964">
    <property type="protein sequence ID" value="KAF2763785.1"/>
    <property type="molecule type" value="Genomic_DNA"/>
</dbReference>
<keyword evidence="3" id="KW-1185">Reference proteome</keyword>
<sequence length="66" mass="6918">MKLATPTTFLTLLSMTLAQTCITGGVDGICQGGPELIYSCTDNHKCTKNGNSCVPVDAYWASANCS</sequence>
<accession>A0A6G1KT49</accession>